<dbReference type="SUPFAM" id="SSF57667">
    <property type="entry name" value="beta-beta-alpha zinc fingers"/>
    <property type="match status" value="1"/>
</dbReference>
<evidence type="ECO:0000313" key="9">
    <source>
        <dbReference type="EMBL" id="KAK3050602.1"/>
    </source>
</evidence>
<sequence>MADVRALLRAERSARRITHPNASYTSDGKLSCNLCETLVKSEAQWQSHLHSTQHTLRSQRAQDAKDVRAVDPSVGSNKRKAETLEVDSPAAQAGKKRVRSGVDEGEEFGLKLDDGDVEDALLDVPTMAAETAPPVVDPEAPADADELEAFERDLMALEAESNANRASAIESAATISAAPMTAEQLAAQAREEASAQKGKRDQELEDEKEDASRAMQEELEEMEGLEERVKRLRERREALRKGSEAGDDGRPREIGVLEAAPDEVVGVGSDDDQDDEDEWNFGGS</sequence>
<organism evidence="9 10">
    <name type="scientific">Extremus antarcticus</name>
    <dbReference type="NCBI Taxonomy" id="702011"/>
    <lineage>
        <taxon>Eukaryota</taxon>
        <taxon>Fungi</taxon>
        <taxon>Dikarya</taxon>
        <taxon>Ascomycota</taxon>
        <taxon>Pezizomycotina</taxon>
        <taxon>Dothideomycetes</taxon>
        <taxon>Dothideomycetidae</taxon>
        <taxon>Mycosphaerellales</taxon>
        <taxon>Extremaceae</taxon>
        <taxon>Extremus</taxon>
    </lineage>
</organism>
<keyword evidence="10" id="KW-1185">Reference proteome</keyword>
<keyword evidence="3" id="KW-0863">Zinc-finger</keyword>
<dbReference type="GO" id="GO:0033260">
    <property type="term" value="P:nuclear DNA replication"/>
    <property type="evidence" value="ECO:0007669"/>
    <property type="project" value="TreeGrafter"/>
</dbReference>
<dbReference type="GO" id="GO:0033314">
    <property type="term" value="P:mitotic DNA replication checkpoint signaling"/>
    <property type="evidence" value="ECO:0007669"/>
    <property type="project" value="TreeGrafter"/>
</dbReference>
<dbReference type="InterPro" id="IPR036236">
    <property type="entry name" value="Znf_C2H2_sf"/>
</dbReference>
<feature type="compositionally biased region" description="Basic and acidic residues" evidence="7">
    <location>
        <begin position="225"/>
        <end position="255"/>
    </location>
</feature>
<feature type="compositionally biased region" description="Polar residues" evidence="7">
    <location>
        <begin position="50"/>
        <end position="59"/>
    </location>
</feature>
<dbReference type="Proteomes" id="UP001271007">
    <property type="component" value="Unassembled WGS sequence"/>
</dbReference>
<evidence type="ECO:0000256" key="6">
    <source>
        <dbReference type="ARBA" id="ARBA00023242"/>
    </source>
</evidence>
<dbReference type="InterPro" id="IPR013087">
    <property type="entry name" value="Znf_C2H2_type"/>
</dbReference>
<feature type="domain" description="C2H2-type" evidence="8">
    <location>
        <begin position="31"/>
        <end position="54"/>
    </location>
</feature>
<keyword evidence="4" id="KW-0862">Zinc</keyword>
<dbReference type="GO" id="GO:0005681">
    <property type="term" value="C:spliceosomal complex"/>
    <property type="evidence" value="ECO:0007669"/>
    <property type="project" value="InterPro"/>
</dbReference>
<dbReference type="AlphaFoldDB" id="A0AAJ0DBB0"/>
<dbReference type="Pfam" id="PF12874">
    <property type="entry name" value="zf-met"/>
    <property type="match status" value="1"/>
</dbReference>
<evidence type="ECO:0000313" key="10">
    <source>
        <dbReference type="Proteomes" id="UP001271007"/>
    </source>
</evidence>
<feature type="region of interest" description="Disordered" evidence="7">
    <location>
        <begin position="180"/>
        <end position="284"/>
    </location>
</feature>
<dbReference type="EMBL" id="JAWDJX010000031">
    <property type="protein sequence ID" value="KAK3050602.1"/>
    <property type="molecule type" value="Genomic_DNA"/>
</dbReference>
<comment type="subcellular location">
    <subcellularLocation>
        <location evidence="1">Nucleus</location>
    </subcellularLocation>
</comment>
<dbReference type="PANTHER" id="PTHR13278">
    <property type="entry name" value="ZINC FINGER PROTEIN 830"/>
    <property type="match status" value="1"/>
</dbReference>
<comment type="caution">
    <text evidence="9">The sequence shown here is derived from an EMBL/GenBank/DDBJ whole genome shotgun (WGS) entry which is preliminary data.</text>
</comment>
<evidence type="ECO:0000256" key="4">
    <source>
        <dbReference type="ARBA" id="ARBA00022833"/>
    </source>
</evidence>
<dbReference type="InterPro" id="IPR040050">
    <property type="entry name" value="ZNF830-like"/>
</dbReference>
<protein>
    <recommendedName>
        <fullName evidence="8">C2H2-type domain-containing protein</fullName>
    </recommendedName>
</protein>
<evidence type="ECO:0000256" key="5">
    <source>
        <dbReference type="ARBA" id="ARBA00023054"/>
    </source>
</evidence>
<gene>
    <name evidence="9" type="ORF">LTR09_008242</name>
</gene>
<evidence type="ECO:0000256" key="7">
    <source>
        <dbReference type="SAM" id="MobiDB-lite"/>
    </source>
</evidence>
<feature type="compositionally biased region" description="Basic and acidic residues" evidence="7">
    <location>
        <begin position="189"/>
        <end position="202"/>
    </location>
</feature>
<evidence type="ECO:0000256" key="3">
    <source>
        <dbReference type="ARBA" id="ARBA00022771"/>
    </source>
</evidence>
<dbReference type="GO" id="GO:0008270">
    <property type="term" value="F:zinc ion binding"/>
    <property type="evidence" value="ECO:0007669"/>
    <property type="project" value="UniProtKB-KW"/>
</dbReference>
<proteinExistence type="predicted"/>
<keyword evidence="5" id="KW-0175">Coiled coil</keyword>
<reference evidence="9" key="1">
    <citation type="submission" date="2023-04" db="EMBL/GenBank/DDBJ databases">
        <title>Black Yeasts Isolated from many extreme environments.</title>
        <authorList>
            <person name="Coleine C."/>
            <person name="Stajich J.E."/>
            <person name="Selbmann L."/>
        </authorList>
    </citation>
    <scope>NUCLEOTIDE SEQUENCE</scope>
    <source>
        <strain evidence="9">CCFEE 5312</strain>
    </source>
</reference>
<accession>A0AAJ0DBB0</accession>
<evidence type="ECO:0000256" key="2">
    <source>
        <dbReference type="ARBA" id="ARBA00022723"/>
    </source>
</evidence>
<name>A0AAJ0DBB0_9PEZI</name>
<dbReference type="GO" id="GO:0044773">
    <property type="term" value="P:mitotic DNA damage checkpoint signaling"/>
    <property type="evidence" value="ECO:0007669"/>
    <property type="project" value="TreeGrafter"/>
</dbReference>
<dbReference type="PANTHER" id="PTHR13278:SF0">
    <property type="entry name" value="ZINC FINGER PROTEIN 830"/>
    <property type="match status" value="1"/>
</dbReference>
<keyword evidence="6" id="KW-0539">Nucleus</keyword>
<dbReference type="GO" id="GO:0003676">
    <property type="term" value="F:nucleic acid binding"/>
    <property type="evidence" value="ECO:0007669"/>
    <property type="project" value="InterPro"/>
</dbReference>
<feature type="compositionally biased region" description="Acidic residues" evidence="7">
    <location>
        <begin position="269"/>
        <end position="284"/>
    </location>
</feature>
<evidence type="ECO:0000256" key="1">
    <source>
        <dbReference type="ARBA" id="ARBA00004123"/>
    </source>
</evidence>
<keyword evidence="2" id="KW-0479">Metal-binding</keyword>
<evidence type="ECO:0000259" key="8">
    <source>
        <dbReference type="Pfam" id="PF12874"/>
    </source>
</evidence>
<feature type="region of interest" description="Disordered" evidence="7">
    <location>
        <begin position="50"/>
        <end position="103"/>
    </location>
</feature>
<feature type="compositionally biased region" description="Basic and acidic residues" evidence="7">
    <location>
        <begin position="60"/>
        <end position="69"/>
    </location>
</feature>